<evidence type="ECO:0000256" key="3">
    <source>
        <dbReference type="ARBA" id="ARBA00022729"/>
    </source>
</evidence>
<dbReference type="STRING" id="390807.SAMN04488095_0129"/>
<evidence type="ECO:0000256" key="5">
    <source>
        <dbReference type="ARBA" id="ARBA00022801"/>
    </source>
</evidence>
<dbReference type="SUPFAM" id="SSF55816">
    <property type="entry name" value="5'-nucleotidase (syn. UDP-sugar hydrolase), C-terminal domain"/>
    <property type="match status" value="1"/>
</dbReference>
<keyword evidence="4 6" id="KW-0547">Nucleotide-binding</keyword>
<comment type="similarity">
    <text evidence="1 6">Belongs to the 5'-nucleotidase family.</text>
</comment>
<dbReference type="AlphaFoldDB" id="A0A1I3GBN5"/>
<dbReference type="SUPFAM" id="SSF56300">
    <property type="entry name" value="Metallo-dependent phosphatases"/>
    <property type="match status" value="1"/>
</dbReference>
<feature type="domain" description="5'-Nucleotidase C-terminal" evidence="8">
    <location>
        <begin position="326"/>
        <end position="483"/>
    </location>
</feature>
<feature type="chain" id="PRO_5011333263" evidence="6">
    <location>
        <begin position="21"/>
        <end position="520"/>
    </location>
</feature>
<keyword evidence="2" id="KW-0479">Metal-binding</keyword>
<dbReference type="PANTHER" id="PTHR11575:SF24">
    <property type="entry name" value="5'-NUCLEOTIDASE"/>
    <property type="match status" value="1"/>
</dbReference>
<dbReference type="OrthoDB" id="9803927at2"/>
<evidence type="ECO:0000256" key="2">
    <source>
        <dbReference type="ARBA" id="ARBA00022723"/>
    </source>
</evidence>
<accession>A0A1I3GBN5</accession>
<dbReference type="Gene3D" id="3.60.21.10">
    <property type="match status" value="1"/>
</dbReference>
<gene>
    <name evidence="9" type="ORF">SAMN04488095_0129</name>
</gene>
<dbReference type="Pfam" id="PF00149">
    <property type="entry name" value="Metallophos"/>
    <property type="match status" value="1"/>
</dbReference>
<proteinExistence type="inferred from homology"/>
<keyword evidence="5 6" id="KW-0378">Hydrolase</keyword>
<evidence type="ECO:0000256" key="6">
    <source>
        <dbReference type="RuleBase" id="RU362119"/>
    </source>
</evidence>
<feature type="domain" description="Calcineurin-like phosphoesterase" evidence="7">
    <location>
        <begin position="25"/>
        <end position="244"/>
    </location>
</feature>
<dbReference type="GO" id="GO:0009166">
    <property type="term" value="P:nucleotide catabolic process"/>
    <property type="evidence" value="ECO:0007669"/>
    <property type="project" value="InterPro"/>
</dbReference>
<protein>
    <submittedName>
        <fullName evidence="9">5'-nucleotidase</fullName>
    </submittedName>
</protein>
<evidence type="ECO:0000259" key="7">
    <source>
        <dbReference type="Pfam" id="PF00149"/>
    </source>
</evidence>
<dbReference type="PROSITE" id="PS00786">
    <property type="entry name" value="5_NUCLEOTIDASE_2"/>
    <property type="match status" value="1"/>
</dbReference>
<evidence type="ECO:0000313" key="10">
    <source>
        <dbReference type="Proteomes" id="UP000199110"/>
    </source>
</evidence>
<organism evidence="9 10">
    <name type="scientific">Jannaschia pohangensis</name>
    <dbReference type="NCBI Taxonomy" id="390807"/>
    <lineage>
        <taxon>Bacteria</taxon>
        <taxon>Pseudomonadati</taxon>
        <taxon>Pseudomonadota</taxon>
        <taxon>Alphaproteobacteria</taxon>
        <taxon>Rhodobacterales</taxon>
        <taxon>Roseobacteraceae</taxon>
        <taxon>Jannaschia</taxon>
    </lineage>
</organism>
<dbReference type="InterPro" id="IPR006179">
    <property type="entry name" value="5_nucleotidase/apyrase"/>
</dbReference>
<dbReference type="CDD" id="cd07409">
    <property type="entry name" value="MPP_CD73_N"/>
    <property type="match status" value="1"/>
</dbReference>
<evidence type="ECO:0000259" key="8">
    <source>
        <dbReference type="Pfam" id="PF02872"/>
    </source>
</evidence>
<dbReference type="InterPro" id="IPR029052">
    <property type="entry name" value="Metallo-depent_PP-like"/>
</dbReference>
<dbReference type="PRINTS" id="PR01607">
    <property type="entry name" value="APYRASEFAMLY"/>
</dbReference>
<name>A0A1I3GBN5_9RHOB</name>
<dbReference type="RefSeq" id="WP_092775854.1">
    <property type="nucleotide sequence ID" value="NZ_FORA01000001.1"/>
</dbReference>
<dbReference type="EMBL" id="FORA01000001">
    <property type="protein sequence ID" value="SFI20898.1"/>
    <property type="molecule type" value="Genomic_DNA"/>
</dbReference>
<dbReference type="GO" id="GO:0000166">
    <property type="term" value="F:nucleotide binding"/>
    <property type="evidence" value="ECO:0007669"/>
    <property type="project" value="UniProtKB-KW"/>
</dbReference>
<dbReference type="InterPro" id="IPR006146">
    <property type="entry name" value="5'-Nucleotdase_CS"/>
</dbReference>
<evidence type="ECO:0000256" key="1">
    <source>
        <dbReference type="ARBA" id="ARBA00006654"/>
    </source>
</evidence>
<reference evidence="9 10" key="1">
    <citation type="submission" date="2016-10" db="EMBL/GenBank/DDBJ databases">
        <authorList>
            <person name="de Groot N.N."/>
        </authorList>
    </citation>
    <scope>NUCLEOTIDE SEQUENCE [LARGE SCALE GENOMIC DNA]</scope>
    <source>
        <strain evidence="9 10">DSM 19073</strain>
    </source>
</reference>
<keyword evidence="10" id="KW-1185">Reference proteome</keyword>
<dbReference type="Gene3D" id="3.90.780.10">
    <property type="entry name" value="5'-Nucleotidase, C-terminal domain"/>
    <property type="match status" value="1"/>
</dbReference>
<dbReference type="PANTHER" id="PTHR11575">
    <property type="entry name" value="5'-NUCLEOTIDASE-RELATED"/>
    <property type="match status" value="1"/>
</dbReference>
<evidence type="ECO:0000313" key="9">
    <source>
        <dbReference type="EMBL" id="SFI20898.1"/>
    </source>
</evidence>
<sequence>MNRFLTTSAVLALTTGVAQAEYTLNILHINDLHSRIESINAFDSTCDAEGEAAGECFGGVARLKTYIDGRRAALEGQNLLVLDAGDQFQGSLMYTTYKGEVEAEMSNAIGFDVMAVGNHEFDDGPEALAKFADAADVPIISGNIDVSQSNVLAGKVDDHIILEVGGERIGIVSALATDTPETSSPGPNVIFTPEIEAMQADIDALTEMGVNKIIALTHLGVAADTRLAEGVTGLDLIIGGHSHTLFSNTEEGAMAYPTMVNGVPIVQAYAYSKYVGDMKVVFDDDGNVTSVEGDSILMDASVTPDEAILARVAELAGPIEELKGTVIGEASDVIEGSREVCRAVECAMGNLVADAMLDRVADQGVTIAIQNGGGLRASIDSGEITMGEVLTVLPFQNTLATFEATGETIIAALENGVSEVADGAGRFPQVAGLTYAFDAAAEPGSRVSDVMVGGEPIDPAATYGVVTNNYVRNGGDGYAMFKDAANAYDFGPGLEVVVADYIAAQGGTYSPYTDGRITVK</sequence>
<dbReference type="InterPro" id="IPR004843">
    <property type="entry name" value="Calcineurin-like_PHP"/>
</dbReference>
<dbReference type="Pfam" id="PF02872">
    <property type="entry name" value="5_nucleotid_C"/>
    <property type="match status" value="1"/>
</dbReference>
<dbReference type="PROSITE" id="PS00785">
    <property type="entry name" value="5_NUCLEOTIDASE_1"/>
    <property type="match status" value="1"/>
</dbReference>
<dbReference type="GO" id="GO:0016788">
    <property type="term" value="F:hydrolase activity, acting on ester bonds"/>
    <property type="evidence" value="ECO:0007669"/>
    <property type="project" value="InterPro"/>
</dbReference>
<keyword evidence="3 6" id="KW-0732">Signal</keyword>
<evidence type="ECO:0000256" key="4">
    <source>
        <dbReference type="ARBA" id="ARBA00022741"/>
    </source>
</evidence>
<feature type="signal peptide" evidence="6">
    <location>
        <begin position="1"/>
        <end position="20"/>
    </location>
</feature>
<dbReference type="Proteomes" id="UP000199110">
    <property type="component" value="Unassembled WGS sequence"/>
</dbReference>
<dbReference type="InterPro" id="IPR036907">
    <property type="entry name" value="5'-Nucleotdase_C_sf"/>
</dbReference>
<dbReference type="GO" id="GO:0046872">
    <property type="term" value="F:metal ion binding"/>
    <property type="evidence" value="ECO:0007669"/>
    <property type="project" value="UniProtKB-KW"/>
</dbReference>
<dbReference type="InterPro" id="IPR008334">
    <property type="entry name" value="5'-Nucleotdase_C"/>
</dbReference>
<dbReference type="FunFam" id="3.60.21.10:FF:000020">
    <property type="entry name" value="NT5E isoform 4"/>
    <property type="match status" value="1"/>
</dbReference>